<keyword evidence="3" id="KW-1185">Reference proteome</keyword>
<dbReference type="Pfam" id="PF16807">
    <property type="entry name" value="Phage_tail_terminator_4"/>
    <property type="match status" value="1"/>
</dbReference>
<dbReference type="Gene3D" id="3.30.2000.30">
    <property type="match status" value="1"/>
</dbReference>
<sequence>MIEQLALSDLLSGVLNVLRQSIKDIPILDYVPKDQDIPFVNVEVVGVEPVPSKTMWKDKYIIYIHGWADGSESSVPIFDIADKIREAMTVAVKLPEGYNLLLQKPEGVQRILQDEADVRHVVVGYALTVTYGFKIKI</sequence>
<dbReference type="OrthoDB" id="2227204at2"/>
<evidence type="ECO:0000313" key="1">
    <source>
        <dbReference type="EMBL" id="MEI5994817.1"/>
    </source>
</evidence>
<gene>
    <name evidence="2" type="ORF">A5880_000306</name>
    <name evidence="1" type="ORF">A5880_002403</name>
</gene>
<evidence type="ECO:0000313" key="3">
    <source>
        <dbReference type="Proteomes" id="UP000195139"/>
    </source>
</evidence>
<dbReference type="EMBL" id="NGLE02000001">
    <property type="protein sequence ID" value="MEI5994817.1"/>
    <property type="molecule type" value="Genomic_DNA"/>
</dbReference>
<dbReference type="InterPro" id="IPR053745">
    <property type="entry name" value="Viral_Tail_Comp_sf"/>
</dbReference>
<name>A0A242CHB3_9ENTE</name>
<dbReference type="AlphaFoldDB" id="A0A242CHB3"/>
<dbReference type="STRING" id="1834181.A5880_000306"/>
<evidence type="ECO:0000313" key="2">
    <source>
        <dbReference type="EMBL" id="OTO09627.1"/>
    </source>
</evidence>
<evidence type="ECO:0008006" key="4">
    <source>
        <dbReference type="Google" id="ProtNLM"/>
    </source>
</evidence>
<reference evidence="1 3" key="2">
    <citation type="submission" date="2018-07" db="EMBL/GenBank/DDBJ databases">
        <title>The Genome Sequence of Enterococcus sp. DIV0659b.</title>
        <authorList>
            <consortium name="The Broad Institute Genomics Platform"/>
            <consortium name="The Broad Institute Genomic Center for Infectious Diseases"/>
            <person name="Earl A."/>
            <person name="Manson A."/>
            <person name="Schwartman J."/>
            <person name="Gilmore M."/>
            <person name="Abouelleil A."/>
            <person name="Cao P."/>
            <person name="Chapman S."/>
            <person name="Cusick C."/>
            <person name="Shea T."/>
            <person name="Young S."/>
            <person name="Neafsey D."/>
            <person name="Nusbaum C."/>
            <person name="Birren B."/>
        </authorList>
    </citation>
    <scope>NUCLEOTIDE SEQUENCE [LARGE SCALE GENOMIC DNA]</scope>
    <source>
        <strain evidence="1 3">4G2_DIV0659</strain>
    </source>
</reference>
<comment type="caution">
    <text evidence="2">The sequence shown here is derived from an EMBL/GenBank/DDBJ whole genome shotgun (WGS) entry which is preliminary data.</text>
</comment>
<organism evidence="2">
    <name type="scientific">Candidatus Enterococcus mansonii</name>
    <dbReference type="NCBI Taxonomy" id="1834181"/>
    <lineage>
        <taxon>Bacteria</taxon>
        <taxon>Bacillati</taxon>
        <taxon>Bacillota</taxon>
        <taxon>Bacilli</taxon>
        <taxon>Lactobacillales</taxon>
        <taxon>Enterococcaceae</taxon>
        <taxon>Enterococcus</taxon>
    </lineage>
</organism>
<proteinExistence type="predicted"/>
<protein>
    <recommendedName>
        <fullName evidence="4">DUF5072 domain-containing protein</fullName>
    </recommendedName>
</protein>
<reference evidence="2" key="1">
    <citation type="submission" date="2017-05" db="EMBL/GenBank/DDBJ databases">
        <title>The Genome Sequence of Enterococcus sp. 4G2_DIV0659.</title>
        <authorList>
            <consortium name="The Broad Institute Genomics Platform"/>
            <consortium name="The Broad Institute Genomic Center for Infectious Diseases"/>
            <person name="Earl A."/>
            <person name="Manson A."/>
            <person name="Schwartman J."/>
            <person name="Gilmore M."/>
            <person name="Abouelleil A."/>
            <person name="Cao P."/>
            <person name="Chapman S."/>
            <person name="Cusick C."/>
            <person name="Shea T."/>
            <person name="Young S."/>
            <person name="Neafsey D."/>
            <person name="Nusbaum C."/>
            <person name="Birren B."/>
        </authorList>
    </citation>
    <scope>NUCLEOTIDE SEQUENCE [LARGE SCALE GENOMIC DNA]</scope>
    <source>
        <strain evidence="2">4G2_DIV0659</strain>
    </source>
</reference>
<dbReference type="Proteomes" id="UP000195139">
    <property type="component" value="Unassembled WGS sequence"/>
</dbReference>
<accession>A0A242CHB3</accession>
<dbReference type="EMBL" id="NGLE01000001">
    <property type="protein sequence ID" value="OTO09627.1"/>
    <property type="molecule type" value="Genomic_DNA"/>
</dbReference>
<dbReference type="RefSeq" id="WP_086329265.1">
    <property type="nucleotide sequence ID" value="NZ_NGLE02000001.1"/>
</dbReference>